<dbReference type="OMA" id="HYREQIR"/>
<dbReference type="FunFam" id="3.40.50.300:FF:000343">
    <property type="entry name" value="Ras family gtpase"/>
    <property type="match status" value="1"/>
</dbReference>
<dbReference type="Proteomes" id="UP001149090">
    <property type="component" value="Unassembled WGS sequence"/>
</dbReference>
<dbReference type="AlphaFoldDB" id="A0A9Q0REJ8"/>
<dbReference type="PROSITE" id="PS51419">
    <property type="entry name" value="RAB"/>
    <property type="match status" value="1"/>
</dbReference>
<organism evidence="8 9">
    <name type="scientific">Anaeramoeba ignava</name>
    <name type="common">Anaerobic marine amoeba</name>
    <dbReference type="NCBI Taxonomy" id="1746090"/>
    <lineage>
        <taxon>Eukaryota</taxon>
        <taxon>Metamonada</taxon>
        <taxon>Anaeramoebidae</taxon>
        <taxon>Anaeramoeba</taxon>
    </lineage>
</organism>
<dbReference type="SMART" id="SM00174">
    <property type="entry name" value="RHO"/>
    <property type="match status" value="1"/>
</dbReference>
<evidence type="ECO:0000256" key="7">
    <source>
        <dbReference type="ARBA" id="ARBA00023136"/>
    </source>
</evidence>
<gene>
    <name evidence="8" type="ORF">M0811_06656</name>
</gene>
<dbReference type="OrthoDB" id="5976022at2759"/>
<evidence type="ECO:0000256" key="4">
    <source>
        <dbReference type="ARBA" id="ARBA00022741"/>
    </source>
</evidence>
<dbReference type="GO" id="GO:0003925">
    <property type="term" value="F:G protein activity"/>
    <property type="evidence" value="ECO:0007669"/>
    <property type="project" value="UniProtKB-EC"/>
</dbReference>
<dbReference type="InterPro" id="IPR027417">
    <property type="entry name" value="P-loop_NTPase"/>
</dbReference>
<dbReference type="Pfam" id="PF00071">
    <property type="entry name" value="Ras"/>
    <property type="match status" value="1"/>
</dbReference>
<evidence type="ECO:0000256" key="5">
    <source>
        <dbReference type="ARBA" id="ARBA00022801"/>
    </source>
</evidence>
<dbReference type="EC" id="3.6.5.2" evidence="2"/>
<keyword evidence="6" id="KW-0342">GTP-binding</keyword>
<protein>
    <recommendedName>
        <fullName evidence="2">small monomeric GTPase</fullName>
        <ecNumber evidence="2">3.6.5.2</ecNumber>
    </recommendedName>
</protein>
<dbReference type="PROSITE" id="PS51420">
    <property type="entry name" value="RHO"/>
    <property type="match status" value="1"/>
</dbReference>
<keyword evidence="3" id="KW-1003">Cell membrane</keyword>
<keyword evidence="9" id="KW-1185">Reference proteome</keyword>
<dbReference type="CDD" id="cd00876">
    <property type="entry name" value="Ras"/>
    <property type="match status" value="1"/>
</dbReference>
<dbReference type="SMART" id="SM00175">
    <property type="entry name" value="RAB"/>
    <property type="match status" value="1"/>
</dbReference>
<evidence type="ECO:0000256" key="3">
    <source>
        <dbReference type="ARBA" id="ARBA00022475"/>
    </source>
</evidence>
<dbReference type="Gene3D" id="3.40.50.300">
    <property type="entry name" value="P-loop containing nucleotide triphosphate hydrolases"/>
    <property type="match status" value="1"/>
</dbReference>
<dbReference type="InterPro" id="IPR001806">
    <property type="entry name" value="Small_GTPase"/>
</dbReference>
<dbReference type="GO" id="GO:0007165">
    <property type="term" value="P:signal transduction"/>
    <property type="evidence" value="ECO:0007669"/>
    <property type="project" value="InterPro"/>
</dbReference>
<comment type="caution">
    <text evidence="8">The sequence shown here is derived from an EMBL/GenBank/DDBJ whole genome shotgun (WGS) entry which is preliminary data.</text>
</comment>
<comment type="subcellular location">
    <subcellularLocation>
        <location evidence="1">Cell membrane</location>
    </subcellularLocation>
</comment>
<evidence type="ECO:0000313" key="9">
    <source>
        <dbReference type="Proteomes" id="UP001149090"/>
    </source>
</evidence>
<evidence type="ECO:0000313" key="8">
    <source>
        <dbReference type="EMBL" id="KAJ5075794.1"/>
    </source>
</evidence>
<dbReference type="GO" id="GO:0005886">
    <property type="term" value="C:plasma membrane"/>
    <property type="evidence" value="ECO:0007669"/>
    <property type="project" value="UniProtKB-SubCell"/>
</dbReference>
<proteinExistence type="predicted"/>
<dbReference type="PANTHER" id="PTHR24070">
    <property type="entry name" value="RAS, DI-RAS, AND RHEB FAMILY MEMBERS OF SMALL GTPASE SUPERFAMILY"/>
    <property type="match status" value="1"/>
</dbReference>
<evidence type="ECO:0000256" key="1">
    <source>
        <dbReference type="ARBA" id="ARBA00004236"/>
    </source>
</evidence>
<accession>A0A9Q0REJ8</accession>
<dbReference type="NCBIfam" id="TIGR00231">
    <property type="entry name" value="small_GTP"/>
    <property type="match status" value="1"/>
</dbReference>
<dbReference type="GO" id="GO:0005525">
    <property type="term" value="F:GTP binding"/>
    <property type="evidence" value="ECO:0007669"/>
    <property type="project" value="UniProtKB-KW"/>
</dbReference>
<dbReference type="InterPro" id="IPR020849">
    <property type="entry name" value="Small_GTPase_Ras-type"/>
</dbReference>
<dbReference type="SMART" id="SM00176">
    <property type="entry name" value="RAN"/>
    <property type="match status" value="1"/>
</dbReference>
<dbReference type="SMART" id="SM00173">
    <property type="entry name" value="RAS"/>
    <property type="match status" value="1"/>
</dbReference>
<sequence>MSETRLVVVGSGAVGKSALTIRFVHSQFIETYEPTIEETFRKQIELEGRNCYLEILDTAGQEEYALMRDSYMRNGDGFLAVFSIVKKTTFEEIQRIHTLILRTKETDFVPVVLVGNKVDLENHEITQKDAENLASSWKCPYIETSAKTNFNVENAFFTAVKEVWKTKSDYNSNSTHVFKERQHKKKCFLI</sequence>
<dbReference type="EMBL" id="JAPDFW010000063">
    <property type="protein sequence ID" value="KAJ5075794.1"/>
    <property type="molecule type" value="Genomic_DNA"/>
</dbReference>
<dbReference type="SUPFAM" id="SSF52540">
    <property type="entry name" value="P-loop containing nucleoside triphosphate hydrolases"/>
    <property type="match status" value="1"/>
</dbReference>
<keyword evidence="4" id="KW-0547">Nucleotide-binding</keyword>
<evidence type="ECO:0000256" key="6">
    <source>
        <dbReference type="ARBA" id="ARBA00023134"/>
    </source>
</evidence>
<keyword evidence="5" id="KW-0378">Hydrolase</keyword>
<name>A0A9Q0REJ8_ANAIG</name>
<dbReference type="PROSITE" id="PS51421">
    <property type="entry name" value="RAS"/>
    <property type="match status" value="1"/>
</dbReference>
<reference evidence="8" key="1">
    <citation type="submission" date="2022-10" db="EMBL/GenBank/DDBJ databases">
        <title>Novel sulphate-reducing endosymbionts in the free-living metamonad Anaeramoeba.</title>
        <authorList>
            <person name="Jerlstrom-Hultqvist J."/>
            <person name="Cepicka I."/>
            <person name="Gallot-Lavallee L."/>
            <person name="Salas-Leiva D."/>
            <person name="Curtis B.A."/>
            <person name="Zahonova K."/>
            <person name="Pipaliya S."/>
            <person name="Dacks J."/>
            <person name="Roger A.J."/>
        </authorList>
    </citation>
    <scope>NUCLEOTIDE SEQUENCE</scope>
    <source>
        <strain evidence="8">BMAN</strain>
    </source>
</reference>
<dbReference type="PRINTS" id="PR00449">
    <property type="entry name" value="RASTRNSFRMNG"/>
</dbReference>
<keyword evidence="7" id="KW-0472">Membrane</keyword>
<dbReference type="InterPro" id="IPR005225">
    <property type="entry name" value="Small_GTP-bd"/>
</dbReference>
<evidence type="ECO:0000256" key="2">
    <source>
        <dbReference type="ARBA" id="ARBA00011984"/>
    </source>
</evidence>